<evidence type="ECO:0000313" key="3">
    <source>
        <dbReference type="Proteomes" id="UP000649829"/>
    </source>
</evidence>
<proteinExistence type="predicted"/>
<comment type="caution">
    <text evidence="2">The sequence shown here is derived from an EMBL/GenBank/DDBJ whole genome shotgun (WGS) entry which is preliminary data.</text>
</comment>
<name>A0A917T3H7_9RHOB</name>
<evidence type="ECO:0008006" key="4">
    <source>
        <dbReference type="Google" id="ProtNLM"/>
    </source>
</evidence>
<evidence type="ECO:0000256" key="1">
    <source>
        <dbReference type="SAM" id="MobiDB-lite"/>
    </source>
</evidence>
<dbReference type="Proteomes" id="UP000649829">
    <property type="component" value="Unassembled WGS sequence"/>
</dbReference>
<reference evidence="2" key="1">
    <citation type="journal article" date="2014" name="Int. J. Syst. Evol. Microbiol.">
        <title>Complete genome sequence of Corynebacterium casei LMG S-19264T (=DSM 44701T), isolated from a smear-ripened cheese.</title>
        <authorList>
            <consortium name="US DOE Joint Genome Institute (JGI-PGF)"/>
            <person name="Walter F."/>
            <person name="Albersmeier A."/>
            <person name="Kalinowski J."/>
            <person name="Ruckert C."/>
        </authorList>
    </citation>
    <scope>NUCLEOTIDE SEQUENCE</scope>
    <source>
        <strain evidence="2">CGMCC 1.6293</strain>
    </source>
</reference>
<accession>A0A917T3H7</accession>
<gene>
    <name evidence="2" type="ORF">GCM10011534_33640</name>
</gene>
<dbReference type="AlphaFoldDB" id="A0A917T3H7"/>
<evidence type="ECO:0000313" key="2">
    <source>
        <dbReference type="EMBL" id="GGM08898.1"/>
    </source>
</evidence>
<dbReference type="EMBL" id="BMLF01000002">
    <property type="protein sequence ID" value="GGM08898.1"/>
    <property type="molecule type" value="Genomic_DNA"/>
</dbReference>
<reference evidence="2" key="2">
    <citation type="submission" date="2020-09" db="EMBL/GenBank/DDBJ databases">
        <authorList>
            <person name="Sun Q."/>
            <person name="Zhou Y."/>
        </authorList>
    </citation>
    <scope>NUCLEOTIDE SEQUENCE</scope>
    <source>
        <strain evidence="2">CGMCC 1.6293</strain>
    </source>
</reference>
<protein>
    <recommendedName>
        <fullName evidence="4">Translocase</fullName>
    </recommendedName>
</protein>
<feature type="region of interest" description="Disordered" evidence="1">
    <location>
        <begin position="68"/>
        <end position="100"/>
    </location>
</feature>
<sequence>MEGSVARKVLIAAGAVGTAAAAGFFMQMGAGQPGHAAAPAASVVLTDAPSEPAPMALSGITLTSSLPETGASTARPLAAPTSAPRLDTMPEPGADRLPGAPAVASITEAPADESGPAECRVELAAQSSVAALVTLSFSANCAPYTRVSFAHEGMEFGELTDSDGRIEIAVPALAETAVFTATLPDGTGAEATTQVGSVLFYDRIVLQTEGRTGLTLHALEFGAGYEDEGHVWAGAPRDPAVAARGEGGFLMMLGDPSLPDADLAQVYSYPSGTSLKAGEVAMSVEAEVLRATCDGEVTATITRIREGERAAPQQVTLPMPDCDSVGGFLVLKSPVNDLKIAGR</sequence>
<organism evidence="2 3">
    <name type="scientific">Pseudooceanicola nanhaiensis</name>
    <dbReference type="NCBI Taxonomy" id="375761"/>
    <lineage>
        <taxon>Bacteria</taxon>
        <taxon>Pseudomonadati</taxon>
        <taxon>Pseudomonadota</taxon>
        <taxon>Alphaproteobacteria</taxon>
        <taxon>Rhodobacterales</taxon>
        <taxon>Paracoccaceae</taxon>
        <taxon>Pseudooceanicola</taxon>
    </lineage>
</organism>
<keyword evidence="3" id="KW-1185">Reference proteome</keyword>